<proteinExistence type="predicted"/>
<dbReference type="EMBL" id="VGJX01000010">
    <property type="protein sequence ID" value="MBM3273585.1"/>
    <property type="molecule type" value="Genomic_DNA"/>
</dbReference>
<protein>
    <submittedName>
        <fullName evidence="1">Uncharacterized protein</fullName>
    </submittedName>
</protein>
<sequence>MTAELIEPWRALAEQIIGGDPALAGLLDLTASNPDTPVWRHAATQALAGDEEARGLLGPVAMRAAPILREMRQTAEAILSGGQLPPSRKNPRQALPLGGEVVRFTGGEQI</sequence>
<accession>A0A937X3M8</accession>
<name>A0A937X3M8_9BACT</name>
<evidence type="ECO:0000313" key="2">
    <source>
        <dbReference type="Proteomes" id="UP000703893"/>
    </source>
</evidence>
<reference evidence="1 2" key="1">
    <citation type="submission" date="2019-03" db="EMBL/GenBank/DDBJ databases">
        <title>Lake Tanganyika Metagenome-Assembled Genomes (MAGs).</title>
        <authorList>
            <person name="Tran P."/>
        </authorList>
    </citation>
    <scope>NUCLEOTIDE SEQUENCE [LARGE SCALE GENOMIC DNA]</scope>
    <source>
        <strain evidence="1">K_DeepCast_65m_m2_236</strain>
    </source>
</reference>
<dbReference type="AlphaFoldDB" id="A0A937X3M8"/>
<dbReference type="Proteomes" id="UP000703893">
    <property type="component" value="Unassembled WGS sequence"/>
</dbReference>
<gene>
    <name evidence="1" type="ORF">FJZ00_00425</name>
</gene>
<comment type="caution">
    <text evidence="1">The sequence shown here is derived from an EMBL/GenBank/DDBJ whole genome shotgun (WGS) entry which is preliminary data.</text>
</comment>
<evidence type="ECO:0000313" key="1">
    <source>
        <dbReference type="EMBL" id="MBM3273585.1"/>
    </source>
</evidence>
<organism evidence="1 2">
    <name type="scientific">Candidatus Tanganyikabacteria bacterium</name>
    <dbReference type="NCBI Taxonomy" id="2961651"/>
    <lineage>
        <taxon>Bacteria</taxon>
        <taxon>Bacillati</taxon>
        <taxon>Candidatus Sericytochromatia</taxon>
        <taxon>Candidatus Tanganyikabacteria</taxon>
    </lineage>
</organism>